<dbReference type="InterPro" id="IPR051559">
    <property type="entry name" value="HIF_prolyl_hydroxylases"/>
</dbReference>
<dbReference type="InterPro" id="IPR006620">
    <property type="entry name" value="Pro_4_hyd_alph"/>
</dbReference>
<reference evidence="8 9" key="2">
    <citation type="submission" date="2016-12" db="EMBL/GenBank/DDBJ databases">
        <title>Draft Genome Sequence of Cystobacter ferrugineus Strain Cbfe23.</title>
        <authorList>
            <person name="Akbar S."/>
            <person name="Dowd S.E."/>
            <person name="Stevens D.C."/>
        </authorList>
    </citation>
    <scope>NUCLEOTIDE SEQUENCE [LARGE SCALE GENOMIC DNA]</scope>
    <source>
        <strain evidence="8 9">Cbfe23</strain>
    </source>
</reference>
<organism evidence="8 9">
    <name type="scientific">Cystobacter ferrugineus</name>
    <dbReference type="NCBI Taxonomy" id="83449"/>
    <lineage>
        <taxon>Bacteria</taxon>
        <taxon>Pseudomonadati</taxon>
        <taxon>Myxococcota</taxon>
        <taxon>Myxococcia</taxon>
        <taxon>Myxococcales</taxon>
        <taxon>Cystobacterineae</taxon>
        <taxon>Archangiaceae</taxon>
        <taxon>Cystobacter</taxon>
    </lineage>
</organism>
<dbReference type="SMART" id="SM00702">
    <property type="entry name" value="P4Hc"/>
    <property type="match status" value="1"/>
</dbReference>
<name>A0A1L9BAG3_9BACT</name>
<accession>A0A1L9BAG3</accession>
<protein>
    <recommendedName>
        <fullName evidence="7">Fe2OG dioxygenase domain-containing protein</fullName>
    </recommendedName>
</protein>
<reference evidence="9" key="1">
    <citation type="submission" date="2016-11" db="EMBL/GenBank/DDBJ databases">
        <authorList>
            <person name="Shukria A."/>
            <person name="Stevens D.C."/>
        </authorList>
    </citation>
    <scope>NUCLEOTIDE SEQUENCE [LARGE SCALE GENOMIC DNA]</scope>
    <source>
        <strain evidence="9">Cbfe23</strain>
    </source>
</reference>
<dbReference type="PROSITE" id="PS51471">
    <property type="entry name" value="FE2OG_OXY"/>
    <property type="match status" value="1"/>
</dbReference>
<evidence type="ECO:0000256" key="5">
    <source>
        <dbReference type="ARBA" id="ARBA00023002"/>
    </source>
</evidence>
<dbReference type="STRING" id="83449.BON30_17045"/>
<dbReference type="GO" id="GO:0031418">
    <property type="term" value="F:L-ascorbic acid binding"/>
    <property type="evidence" value="ECO:0007669"/>
    <property type="project" value="UniProtKB-KW"/>
</dbReference>
<evidence type="ECO:0000256" key="3">
    <source>
        <dbReference type="ARBA" id="ARBA00022896"/>
    </source>
</evidence>
<dbReference type="GO" id="GO:0031543">
    <property type="term" value="F:peptidyl-proline dioxygenase activity"/>
    <property type="evidence" value="ECO:0007669"/>
    <property type="project" value="TreeGrafter"/>
</dbReference>
<evidence type="ECO:0000313" key="8">
    <source>
        <dbReference type="EMBL" id="OJH39235.1"/>
    </source>
</evidence>
<dbReference type="Gene3D" id="2.60.120.620">
    <property type="entry name" value="q2cbj1_9rhob like domain"/>
    <property type="match status" value="1"/>
</dbReference>
<dbReference type="AlphaFoldDB" id="A0A1L9BAG3"/>
<keyword evidence="5" id="KW-0560">Oxidoreductase</keyword>
<keyword evidence="9" id="KW-1185">Reference proteome</keyword>
<keyword evidence="6" id="KW-0408">Iron</keyword>
<dbReference type="Proteomes" id="UP000182229">
    <property type="component" value="Unassembled WGS sequence"/>
</dbReference>
<sequence>MHPLSLRDEEIQALGEHGWFTRENFLGETEAQALLVEARACVEAGRLRPAGIRRGADLSLDRATRGDFITWVEPGEADTAFSRLRDTYTVLGDALSAEAYLGLGRFDLQLAWYPGGGERYARHADAFPGQSNRRVTAIYYLNPEWTPEHGGLLRLYPEGEPVDVEPRLDRLVVFLSERIEHEVLAARAPRLALTAWFYGRDAG</sequence>
<evidence type="ECO:0000256" key="1">
    <source>
        <dbReference type="ARBA" id="ARBA00001961"/>
    </source>
</evidence>
<evidence type="ECO:0000256" key="6">
    <source>
        <dbReference type="ARBA" id="ARBA00023004"/>
    </source>
</evidence>
<feature type="domain" description="Fe2OG dioxygenase" evidence="7">
    <location>
        <begin position="104"/>
        <end position="199"/>
    </location>
</feature>
<gene>
    <name evidence="8" type="ORF">BON30_17045</name>
</gene>
<keyword evidence="2" id="KW-0479">Metal-binding</keyword>
<dbReference type="PANTHER" id="PTHR12907:SF26">
    <property type="entry name" value="HIF PROLYL HYDROXYLASE, ISOFORM C"/>
    <property type="match status" value="1"/>
</dbReference>
<dbReference type="GO" id="GO:0008198">
    <property type="term" value="F:ferrous iron binding"/>
    <property type="evidence" value="ECO:0007669"/>
    <property type="project" value="TreeGrafter"/>
</dbReference>
<proteinExistence type="predicted"/>
<evidence type="ECO:0000256" key="4">
    <source>
        <dbReference type="ARBA" id="ARBA00022964"/>
    </source>
</evidence>
<dbReference type="EMBL" id="MPIN01000004">
    <property type="protein sequence ID" value="OJH39235.1"/>
    <property type="molecule type" value="Genomic_DNA"/>
</dbReference>
<evidence type="ECO:0000313" key="9">
    <source>
        <dbReference type="Proteomes" id="UP000182229"/>
    </source>
</evidence>
<evidence type="ECO:0000256" key="2">
    <source>
        <dbReference type="ARBA" id="ARBA00022723"/>
    </source>
</evidence>
<dbReference type="Pfam" id="PF13640">
    <property type="entry name" value="2OG-FeII_Oxy_3"/>
    <property type="match status" value="1"/>
</dbReference>
<evidence type="ECO:0000259" key="7">
    <source>
        <dbReference type="PROSITE" id="PS51471"/>
    </source>
</evidence>
<dbReference type="PANTHER" id="PTHR12907">
    <property type="entry name" value="EGL NINE HOMOLOG-RELATED"/>
    <property type="match status" value="1"/>
</dbReference>
<dbReference type="RefSeq" id="WP_071899406.1">
    <property type="nucleotide sequence ID" value="NZ_MPIN01000004.1"/>
</dbReference>
<keyword evidence="4" id="KW-0223">Dioxygenase</keyword>
<dbReference type="InterPro" id="IPR044862">
    <property type="entry name" value="Pro_4_hyd_alph_FE2OG_OXY"/>
</dbReference>
<comment type="cofactor">
    <cofactor evidence="1">
        <name>L-ascorbate</name>
        <dbReference type="ChEBI" id="CHEBI:38290"/>
    </cofactor>
</comment>
<dbReference type="GO" id="GO:0071456">
    <property type="term" value="P:cellular response to hypoxia"/>
    <property type="evidence" value="ECO:0007669"/>
    <property type="project" value="TreeGrafter"/>
</dbReference>
<keyword evidence="3" id="KW-0847">Vitamin C</keyword>
<comment type="caution">
    <text evidence="8">The sequence shown here is derived from an EMBL/GenBank/DDBJ whole genome shotgun (WGS) entry which is preliminary data.</text>
</comment>
<dbReference type="InterPro" id="IPR005123">
    <property type="entry name" value="Oxoglu/Fe-dep_dioxygenase_dom"/>
</dbReference>